<evidence type="ECO:0000256" key="2">
    <source>
        <dbReference type="ARBA" id="ARBA00022801"/>
    </source>
</evidence>
<dbReference type="SUPFAM" id="SSF53474">
    <property type="entry name" value="alpha/beta-Hydrolases"/>
    <property type="match status" value="1"/>
</dbReference>
<sequence length="307" mass="35793">MKRVFIFWLLACSFVQGQNSICIGERLLVSSKTLGETRSISVYLPDSYYDSTLKATDYPVVYLLDGETNFNYFSTLMEKLAQGIPNVPEMIVIGIENTQRERDFGSDSDRFWQFMADELIPLVKKQYRCSDFRILVGHSLSGLAVVSALNKHTELFNAYIAHDPSLWWRKNDGERLFEANKGKDFKHRIFYLSYSGKKVRNNGRSRHREAIEAVQAMAAKGAFKNLETYFVEYPNENHGTIQVVGNMDLMRRLFAEMFIDRNDIEENPAVIQQRYEALSKRLHYKFVPSEKYLRNTEKWLKKVKSEK</sequence>
<protein>
    <submittedName>
        <fullName evidence="3">Esterase</fullName>
    </submittedName>
</protein>
<dbReference type="Pfam" id="PF00756">
    <property type="entry name" value="Esterase"/>
    <property type="match status" value="1"/>
</dbReference>
<dbReference type="GO" id="GO:0016788">
    <property type="term" value="F:hydrolase activity, acting on ester bonds"/>
    <property type="evidence" value="ECO:0007669"/>
    <property type="project" value="TreeGrafter"/>
</dbReference>
<accession>A0A1Z4BMC2</accession>
<evidence type="ECO:0000313" key="3">
    <source>
        <dbReference type="EMBL" id="ASF42441.1"/>
    </source>
</evidence>
<dbReference type="PANTHER" id="PTHR40841">
    <property type="entry name" value="SIDEROPHORE TRIACETYLFUSARININE C ESTERASE"/>
    <property type="match status" value="1"/>
</dbReference>
<dbReference type="InterPro" id="IPR052558">
    <property type="entry name" value="Siderophore_Hydrolase_D"/>
</dbReference>
<comment type="similarity">
    <text evidence="1">Belongs to the esterase D family.</text>
</comment>
<dbReference type="PANTHER" id="PTHR40841:SF2">
    <property type="entry name" value="SIDEROPHORE-DEGRADING ESTERASE (EUROFUNG)"/>
    <property type="match status" value="1"/>
</dbReference>
<dbReference type="InterPro" id="IPR029058">
    <property type="entry name" value="AB_hydrolase_fold"/>
</dbReference>
<keyword evidence="2" id="KW-0378">Hydrolase</keyword>
<reference evidence="4" key="1">
    <citation type="submission" date="2017-06" db="EMBL/GenBank/DDBJ databases">
        <title>Complete genome sequence of Capnocytophaga sp. KCOM 1579 (=ChDC OS43) isolated from a human refractory periapical abscess lesion.</title>
        <authorList>
            <person name="Kook J.-K."/>
            <person name="Park S.-N."/>
            <person name="Lim Y.K."/>
            <person name="Roh H."/>
        </authorList>
    </citation>
    <scope>NUCLEOTIDE SEQUENCE [LARGE SCALE GENOMIC DNA]</scope>
    <source>
        <strain evidence="4">ChDC OS43</strain>
    </source>
</reference>
<dbReference type="Gene3D" id="3.40.50.1820">
    <property type="entry name" value="alpha/beta hydrolase"/>
    <property type="match status" value="1"/>
</dbReference>
<dbReference type="KEGG" id="capn:CBG49_04755"/>
<evidence type="ECO:0000256" key="1">
    <source>
        <dbReference type="ARBA" id="ARBA00005622"/>
    </source>
</evidence>
<dbReference type="EMBL" id="CP022022">
    <property type="protein sequence ID" value="ASF42441.1"/>
    <property type="molecule type" value="Genomic_DNA"/>
</dbReference>
<dbReference type="Proteomes" id="UP000197007">
    <property type="component" value="Chromosome"/>
</dbReference>
<evidence type="ECO:0000313" key="4">
    <source>
        <dbReference type="Proteomes" id="UP000197007"/>
    </source>
</evidence>
<organism evidence="3 4">
    <name type="scientific">Capnocytophaga endodontalis</name>
    <dbReference type="NCBI Taxonomy" id="2708117"/>
    <lineage>
        <taxon>Bacteria</taxon>
        <taxon>Pseudomonadati</taxon>
        <taxon>Bacteroidota</taxon>
        <taxon>Flavobacteriia</taxon>
        <taxon>Flavobacteriales</taxon>
        <taxon>Flavobacteriaceae</taxon>
        <taxon>Capnocytophaga</taxon>
    </lineage>
</organism>
<dbReference type="RefSeq" id="WP_088593594.1">
    <property type="nucleotide sequence ID" value="NZ_CP022022.1"/>
</dbReference>
<gene>
    <name evidence="3" type="ORF">CBG49_04755</name>
</gene>
<proteinExistence type="inferred from homology"/>
<dbReference type="InterPro" id="IPR000801">
    <property type="entry name" value="Esterase-like"/>
</dbReference>
<keyword evidence="4" id="KW-1185">Reference proteome</keyword>
<dbReference type="AlphaFoldDB" id="A0A1Z4BMC2"/>
<name>A0A1Z4BMC2_9FLAO</name>